<dbReference type="InterPro" id="IPR011990">
    <property type="entry name" value="TPR-like_helical_dom_sf"/>
</dbReference>
<dbReference type="AlphaFoldDB" id="A0A917V6F3"/>
<dbReference type="GO" id="GO:0004016">
    <property type="term" value="F:adenylate cyclase activity"/>
    <property type="evidence" value="ECO:0007669"/>
    <property type="project" value="TreeGrafter"/>
</dbReference>
<reference evidence="5" key="1">
    <citation type="journal article" date="2014" name="Int. J. Syst. Evol. Microbiol.">
        <title>Complete genome sequence of Corynebacterium casei LMG S-19264T (=DSM 44701T), isolated from a smear-ripened cheese.</title>
        <authorList>
            <consortium name="US DOE Joint Genome Institute (JGI-PGF)"/>
            <person name="Walter F."/>
            <person name="Albersmeier A."/>
            <person name="Kalinowski J."/>
            <person name="Ruckert C."/>
        </authorList>
    </citation>
    <scope>NUCLEOTIDE SEQUENCE</scope>
    <source>
        <strain evidence="5">JCM 3035</strain>
    </source>
</reference>
<dbReference type="SUPFAM" id="SSF46894">
    <property type="entry name" value="C-terminal effector domain of the bipartite response regulators"/>
    <property type="match status" value="1"/>
</dbReference>
<dbReference type="GO" id="GO:0006355">
    <property type="term" value="P:regulation of DNA-templated transcription"/>
    <property type="evidence" value="ECO:0007669"/>
    <property type="project" value="InterPro"/>
</dbReference>
<accession>A0A917V6F3</accession>
<evidence type="ECO:0000313" key="5">
    <source>
        <dbReference type="EMBL" id="GGK45926.1"/>
    </source>
</evidence>
<dbReference type="InterPro" id="IPR016032">
    <property type="entry name" value="Sig_transdc_resp-reg_C-effctor"/>
</dbReference>
<evidence type="ECO:0000259" key="4">
    <source>
        <dbReference type="PROSITE" id="PS50043"/>
    </source>
</evidence>
<evidence type="ECO:0000256" key="3">
    <source>
        <dbReference type="SAM" id="MobiDB-lite"/>
    </source>
</evidence>
<dbReference type="PRINTS" id="PR00038">
    <property type="entry name" value="HTHLUXR"/>
</dbReference>
<dbReference type="SUPFAM" id="SSF48452">
    <property type="entry name" value="TPR-like"/>
    <property type="match status" value="1"/>
</dbReference>
<keyword evidence="2" id="KW-0067">ATP-binding</keyword>
<name>A0A917V6F3_9ACTN</name>
<dbReference type="PROSITE" id="PS00622">
    <property type="entry name" value="HTH_LUXR_1"/>
    <property type="match status" value="1"/>
</dbReference>
<dbReference type="PANTHER" id="PTHR16305">
    <property type="entry name" value="TESTICULAR SOLUBLE ADENYLYL CYCLASE"/>
    <property type="match status" value="1"/>
</dbReference>
<dbReference type="PROSITE" id="PS50043">
    <property type="entry name" value="HTH_LUXR_2"/>
    <property type="match status" value="1"/>
</dbReference>
<dbReference type="CDD" id="cd06170">
    <property type="entry name" value="LuxR_C_like"/>
    <property type="match status" value="1"/>
</dbReference>
<keyword evidence="6" id="KW-1185">Reference proteome</keyword>
<gene>
    <name evidence="5" type="ORF">GCM10010094_02230</name>
</gene>
<dbReference type="InterPro" id="IPR027417">
    <property type="entry name" value="P-loop_NTPase"/>
</dbReference>
<dbReference type="Gene3D" id="1.10.10.10">
    <property type="entry name" value="Winged helix-like DNA-binding domain superfamily/Winged helix DNA-binding domain"/>
    <property type="match status" value="1"/>
</dbReference>
<proteinExistence type="predicted"/>
<comment type="caution">
    <text evidence="5">The sequence shown here is derived from an EMBL/GenBank/DDBJ whole genome shotgun (WGS) entry which is preliminary data.</text>
</comment>
<dbReference type="GO" id="GO:0005737">
    <property type="term" value="C:cytoplasm"/>
    <property type="evidence" value="ECO:0007669"/>
    <property type="project" value="TreeGrafter"/>
</dbReference>
<feature type="region of interest" description="Disordered" evidence="3">
    <location>
        <begin position="758"/>
        <end position="787"/>
    </location>
</feature>
<organism evidence="5 6">
    <name type="scientific">Streptomyces flaveus</name>
    <dbReference type="NCBI Taxonomy" id="66370"/>
    <lineage>
        <taxon>Bacteria</taxon>
        <taxon>Bacillati</taxon>
        <taxon>Actinomycetota</taxon>
        <taxon>Actinomycetes</taxon>
        <taxon>Kitasatosporales</taxon>
        <taxon>Streptomycetaceae</taxon>
        <taxon>Streptomyces</taxon>
        <taxon>Streptomyces aurantiacus group</taxon>
    </lineage>
</organism>
<dbReference type="GO" id="GO:0003677">
    <property type="term" value="F:DNA binding"/>
    <property type="evidence" value="ECO:0007669"/>
    <property type="project" value="InterPro"/>
</dbReference>
<dbReference type="EMBL" id="BMPQ01000001">
    <property type="protein sequence ID" value="GGK45926.1"/>
    <property type="molecule type" value="Genomic_DNA"/>
</dbReference>
<feature type="domain" description="HTH luxR-type" evidence="4">
    <location>
        <begin position="931"/>
        <end position="996"/>
    </location>
</feature>
<evidence type="ECO:0000256" key="1">
    <source>
        <dbReference type="ARBA" id="ARBA00022741"/>
    </source>
</evidence>
<feature type="compositionally biased region" description="Low complexity" evidence="3">
    <location>
        <begin position="768"/>
        <end position="783"/>
    </location>
</feature>
<evidence type="ECO:0000313" key="6">
    <source>
        <dbReference type="Proteomes" id="UP000637788"/>
    </source>
</evidence>
<sequence>MDAVRKTDSGQRSATSRSRGRLERHERGTRFVGPSVERDSIGAWWHHAEATEHGRGWRAVERVFVGRGEELAVLEGARERARAGQPQRVLVEGPEGIGKTALVRRFLAGVPHVLYAEGEDAGTGPAFGALEQLIGPVRWTDPDSAGVTLLEALQKALQKAGGVGEDAVTVVVDDAQWAGSASLCALGFAVRRLRAVRVLVVVVTRDITDPRIPEGLRRLFTADAAVRVRLEGLEPAALRALGDALGPVRLTVRAAARLCEHTGGNPLYARALLEQEGPGLVEALERSDITPPAPKSCVELALARLASCTADAEALLAAASALGRCCTLAEAAHLAGLADPLPALEQAVRTGLLTERQGDPVVRFPHPIVQAAVYHGLGPARRRALHRRAASLAEDEETALHHRACAATGPAPQLAAELAAHGRRSAAEERWEQAARHLSAAARLAPDRAAYEQYTLESVECRLLAGDVPDAAEVAERVGGFTESGWRSYLLGRLCLADPVRAEVLLRDAWRRCDPAADRGDRVLAARIAGRFAALYGSVARGTEAANWARLALRLAPEATATDTIRYLALSGTATSGGAARALAELGPLPDPAVASPAQLQELMGRGTLRVFTGDLTGALRDLAGVLAATRERKSARTAAAPTAPARSPVDGRTYSASFRITAAGALAAAEYLAGHWDDVLAHCEPALSLTDDSGRPHSAPYCRMLAALTHAARGSFAEARTQVRRMREDGGPAVWTALAGAHLARTLGRPEDVVSTLAPLLPPSKQDASGSADSTDSSSSFDEPGAVPWPDLLADAWTELGDHRRAAQLLGQYEALAVRRDHPAALMRAARSRGALAAARGESAAAESAFRSALRHAQRAQEPFGRALVHLAYGQFLRRTAKRTPAAEQLRWAQGLLVRLDARPDLERCERELAACGLGTPARGTDVAPLKADAAPLTAQELVVARKVAAGLTNRQVARELVISPKTVEFHLGRIYAKLGVASRTRLAVLLAAGNEAALPGRS</sequence>
<dbReference type="InterPro" id="IPR041664">
    <property type="entry name" value="AAA_16"/>
</dbReference>
<dbReference type="Pfam" id="PF00196">
    <property type="entry name" value="GerE"/>
    <property type="match status" value="1"/>
</dbReference>
<dbReference type="Proteomes" id="UP000637788">
    <property type="component" value="Unassembled WGS sequence"/>
</dbReference>
<evidence type="ECO:0000256" key="2">
    <source>
        <dbReference type="ARBA" id="ARBA00022840"/>
    </source>
</evidence>
<dbReference type="InterPro" id="IPR000792">
    <property type="entry name" value="Tscrpt_reg_LuxR_C"/>
</dbReference>
<reference evidence="5" key="2">
    <citation type="submission" date="2020-09" db="EMBL/GenBank/DDBJ databases">
        <authorList>
            <person name="Sun Q."/>
            <person name="Ohkuma M."/>
        </authorList>
    </citation>
    <scope>NUCLEOTIDE SEQUENCE</scope>
    <source>
        <strain evidence="5">JCM 3035</strain>
    </source>
</reference>
<dbReference type="SUPFAM" id="SSF52540">
    <property type="entry name" value="P-loop containing nucleoside triphosphate hydrolases"/>
    <property type="match status" value="1"/>
</dbReference>
<dbReference type="GO" id="GO:0005524">
    <property type="term" value="F:ATP binding"/>
    <property type="evidence" value="ECO:0007669"/>
    <property type="project" value="UniProtKB-KW"/>
</dbReference>
<dbReference type="SMART" id="SM00421">
    <property type="entry name" value="HTH_LUXR"/>
    <property type="match status" value="1"/>
</dbReference>
<keyword evidence="1" id="KW-0547">Nucleotide-binding</keyword>
<dbReference type="Pfam" id="PF13191">
    <property type="entry name" value="AAA_16"/>
    <property type="match status" value="1"/>
</dbReference>
<feature type="region of interest" description="Disordered" evidence="3">
    <location>
        <begin position="1"/>
        <end position="29"/>
    </location>
</feature>
<protein>
    <submittedName>
        <fullName evidence="5">LuxR family transcriptional regulator</fullName>
    </submittedName>
</protein>
<dbReference type="InterPro" id="IPR036388">
    <property type="entry name" value="WH-like_DNA-bd_sf"/>
</dbReference>
<feature type="compositionally biased region" description="Basic and acidic residues" evidence="3">
    <location>
        <begin position="20"/>
        <end position="29"/>
    </location>
</feature>
<dbReference type="PANTHER" id="PTHR16305:SF35">
    <property type="entry name" value="TRANSCRIPTIONAL ACTIVATOR DOMAIN"/>
    <property type="match status" value="1"/>
</dbReference>